<dbReference type="EMBL" id="AGCI01000010">
    <property type="protein sequence ID" value="EHM46712.1"/>
    <property type="molecule type" value="Genomic_DNA"/>
</dbReference>
<dbReference type="HOGENOM" id="CLU_3136275_0_0_6"/>
<reference evidence="1 2" key="1">
    <citation type="submission" date="2011-08" db="EMBL/GenBank/DDBJ databases">
        <authorList>
            <person name="Weinstock G."/>
            <person name="Sodergren E."/>
            <person name="Clifton S."/>
            <person name="Fulton L."/>
            <person name="Fulton B."/>
            <person name="Courtney L."/>
            <person name="Fronick C."/>
            <person name="Harrison M."/>
            <person name="Strong C."/>
            <person name="Farmer C."/>
            <person name="Delahaunty K."/>
            <person name="Markovic C."/>
            <person name="Hall O."/>
            <person name="Minx P."/>
            <person name="Tomlinson C."/>
            <person name="Mitreva M."/>
            <person name="Hou S."/>
            <person name="Chen J."/>
            <person name="Wollam A."/>
            <person name="Pepin K.H."/>
            <person name="Johnson M."/>
            <person name="Bhonagiri V."/>
            <person name="Zhang X."/>
            <person name="Suruliraj S."/>
            <person name="Warren W."/>
            <person name="Chinwalla A."/>
            <person name="Mardis E.R."/>
            <person name="Wilson R.K."/>
        </authorList>
    </citation>
    <scope>NUCLEOTIDE SEQUENCE [LARGE SCALE GENOMIC DNA]</scope>
    <source>
        <strain evidence="1 2">ATCC 51873</strain>
    </source>
</reference>
<gene>
    <name evidence="1" type="ORF">HMPREF0454_00577</name>
</gene>
<name>G9Y1W7_HAFAL</name>
<dbReference type="AlphaFoldDB" id="G9Y1W7"/>
<organism evidence="1 2">
    <name type="scientific">Hafnia alvei ATCC 51873</name>
    <dbReference type="NCBI Taxonomy" id="1002364"/>
    <lineage>
        <taxon>Bacteria</taxon>
        <taxon>Pseudomonadati</taxon>
        <taxon>Pseudomonadota</taxon>
        <taxon>Gammaproteobacteria</taxon>
        <taxon>Enterobacterales</taxon>
        <taxon>Hafniaceae</taxon>
        <taxon>Hafnia</taxon>
    </lineage>
</organism>
<protein>
    <submittedName>
        <fullName evidence="1">Uncharacterized protein</fullName>
    </submittedName>
</protein>
<accession>G9Y1W7</accession>
<evidence type="ECO:0000313" key="2">
    <source>
        <dbReference type="Proteomes" id="UP000005959"/>
    </source>
</evidence>
<comment type="caution">
    <text evidence="1">The sequence shown here is derived from an EMBL/GenBank/DDBJ whole genome shotgun (WGS) entry which is preliminary data.</text>
</comment>
<proteinExistence type="predicted"/>
<sequence>MRYLNAAIISDSGIISICAQIFGAVRLRVRMFDVLEIGFWDAQVGHPFL</sequence>
<evidence type="ECO:0000313" key="1">
    <source>
        <dbReference type="EMBL" id="EHM46712.1"/>
    </source>
</evidence>
<dbReference type="Proteomes" id="UP000005959">
    <property type="component" value="Unassembled WGS sequence"/>
</dbReference>